<dbReference type="Gene3D" id="3.40.33.10">
    <property type="entry name" value="CAP"/>
    <property type="match status" value="1"/>
</dbReference>
<dbReference type="SUPFAM" id="SSF55797">
    <property type="entry name" value="PR-1-like"/>
    <property type="match status" value="1"/>
</dbReference>
<reference evidence="3" key="1">
    <citation type="submission" date="2021-10" db="EMBL/GenBank/DDBJ databases">
        <title>Melipona bicolor Genome sequencing and assembly.</title>
        <authorList>
            <person name="Araujo N.S."/>
            <person name="Arias M.C."/>
        </authorList>
    </citation>
    <scope>NUCLEOTIDE SEQUENCE</scope>
    <source>
        <strain evidence="3">USP_2M_L1-L4_2017</strain>
        <tissue evidence="3">Whole body</tissue>
    </source>
</reference>
<evidence type="ECO:0000256" key="2">
    <source>
        <dbReference type="ARBA" id="ARBA00022525"/>
    </source>
</evidence>
<protein>
    <recommendedName>
        <fullName evidence="5">SCP domain-containing protein</fullName>
    </recommendedName>
</protein>
<evidence type="ECO:0008006" key="5">
    <source>
        <dbReference type="Google" id="ProtNLM"/>
    </source>
</evidence>
<dbReference type="EMBL" id="JAHYIQ010000074">
    <property type="protein sequence ID" value="KAK1116458.1"/>
    <property type="molecule type" value="Genomic_DNA"/>
</dbReference>
<keyword evidence="2" id="KW-0964">Secreted</keyword>
<dbReference type="CDD" id="cd05380">
    <property type="entry name" value="CAP_euk"/>
    <property type="match status" value="1"/>
</dbReference>
<keyword evidence="4" id="KW-1185">Reference proteome</keyword>
<name>A0AA40FCI0_9HYME</name>
<dbReference type="Proteomes" id="UP001177670">
    <property type="component" value="Unassembled WGS sequence"/>
</dbReference>
<dbReference type="InterPro" id="IPR035940">
    <property type="entry name" value="CAP_sf"/>
</dbReference>
<comment type="subcellular location">
    <subcellularLocation>
        <location evidence="1">Secreted</location>
    </subcellularLocation>
</comment>
<proteinExistence type="predicted"/>
<sequence>MGDESRKKTSLQLEESLMMQKMPETKLQQLQKTLKVKSLRKWLTLIKLLETVAHKAMENKIKNVAAAKDETTAGIKDLKDRSAELSCEEKQTILDEHNRLRQLVALGQVSGQPSAANMREMEGFQWDKIWLEHGRDPREPPTTGQTGVRVFTAGSTKYNTIAQATVKPPAITLRLIILSVVRYMLSSSNLFDRSRKITAS</sequence>
<organism evidence="3 4">
    <name type="scientific">Melipona bicolor</name>
    <dbReference type="NCBI Taxonomy" id="60889"/>
    <lineage>
        <taxon>Eukaryota</taxon>
        <taxon>Metazoa</taxon>
        <taxon>Ecdysozoa</taxon>
        <taxon>Arthropoda</taxon>
        <taxon>Hexapoda</taxon>
        <taxon>Insecta</taxon>
        <taxon>Pterygota</taxon>
        <taxon>Neoptera</taxon>
        <taxon>Endopterygota</taxon>
        <taxon>Hymenoptera</taxon>
        <taxon>Apocrita</taxon>
        <taxon>Aculeata</taxon>
        <taxon>Apoidea</taxon>
        <taxon>Anthophila</taxon>
        <taxon>Apidae</taxon>
        <taxon>Melipona</taxon>
    </lineage>
</organism>
<accession>A0AA40FCI0</accession>
<evidence type="ECO:0000256" key="1">
    <source>
        <dbReference type="ARBA" id="ARBA00004613"/>
    </source>
</evidence>
<comment type="caution">
    <text evidence="3">The sequence shown here is derived from an EMBL/GenBank/DDBJ whole genome shotgun (WGS) entry which is preliminary data.</text>
</comment>
<gene>
    <name evidence="3" type="ORF">K0M31_019045</name>
</gene>
<evidence type="ECO:0000313" key="3">
    <source>
        <dbReference type="EMBL" id="KAK1116458.1"/>
    </source>
</evidence>
<evidence type="ECO:0000313" key="4">
    <source>
        <dbReference type="Proteomes" id="UP001177670"/>
    </source>
</evidence>
<dbReference type="AlphaFoldDB" id="A0AA40FCI0"/>